<evidence type="ECO:0008006" key="3">
    <source>
        <dbReference type="Google" id="ProtNLM"/>
    </source>
</evidence>
<keyword evidence="1" id="KW-1133">Transmembrane helix</keyword>
<organism evidence="2">
    <name type="scientific">Amorphochlora amoebiformis</name>
    <dbReference type="NCBI Taxonomy" id="1561963"/>
    <lineage>
        <taxon>Eukaryota</taxon>
        <taxon>Sar</taxon>
        <taxon>Rhizaria</taxon>
        <taxon>Cercozoa</taxon>
        <taxon>Chlorarachniophyceae</taxon>
        <taxon>Amorphochlora</taxon>
    </lineage>
</organism>
<name>A0A7S0CSJ8_9EUKA</name>
<keyword evidence="1" id="KW-0812">Transmembrane</keyword>
<keyword evidence="1" id="KW-0472">Membrane</keyword>
<sequence length="244" mass="27211">MGIAGAYRRLESGEFRRRIRIGMSGTVAIVLGVWLAGCWGPAPGGLGESHFARASASHRVTIPQEGFRRLGRNTFRESGKGTTWGTVRRRGVIVFSEEPTDPVERDEAWMSYLRHQVTNTPGQAKPPPGIKPKGISPERRIKITRPSASQMDANKILAWPTREVKVGEIDINNRDDGTNNSFGRKVFNHELCFIQRGSAWISTRDGTQSLIVSEGDLISLPKGLELNYRLLSDDFVEKVRTINR</sequence>
<gene>
    <name evidence="2" type="ORF">LAMO00422_LOCUS2261</name>
</gene>
<dbReference type="AlphaFoldDB" id="A0A7S0CSJ8"/>
<protein>
    <recommendedName>
        <fullName evidence="3">(S)-ureidoglycine aminohydrolase cupin domain-containing protein</fullName>
    </recommendedName>
</protein>
<dbReference type="InterPro" id="IPR014710">
    <property type="entry name" value="RmlC-like_jellyroll"/>
</dbReference>
<feature type="transmembrane region" description="Helical" evidence="1">
    <location>
        <begin position="21"/>
        <end position="42"/>
    </location>
</feature>
<dbReference type="EMBL" id="HBEM01003243">
    <property type="protein sequence ID" value="CAD8432734.1"/>
    <property type="molecule type" value="Transcribed_RNA"/>
</dbReference>
<reference evidence="2" key="1">
    <citation type="submission" date="2021-01" db="EMBL/GenBank/DDBJ databases">
        <authorList>
            <person name="Corre E."/>
            <person name="Pelletier E."/>
            <person name="Niang G."/>
            <person name="Scheremetjew M."/>
            <person name="Finn R."/>
            <person name="Kale V."/>
            <person name="Holt S."/>
            <person name="Cochrane G."/>
            <person name="Meng A."/>
            <person name="Brown T."/>
            <person name="Cohen L."/>
        </authorList>
    </citation>
    <scope>NUCLEOTIDE SEQUENCE</scope>
    <source>
        <strain evidence="2">CCMP2058</strain>
    </source>
</reference>
<dbReference type="Gene3D" id="2.60.120.10">
    <property type="entry name" value="Jelly Rolls"/>
    <property type="match status" value="1"/>
</dbReference>
<proteinExistence type="predicted"/>
<evidence type="ECO:0000313" key="2">
    <source>
        <dbReference type="EMBL" id="CAD8432734.1"/>
    </source>
</evidence>
<evidence type="ECO:0000256" key="1">
    <source>
        <dbReference type="SAM" id="Phobius"/>
    </source>
</evidence>
<accession>A0A7S0CSJ8</accession>